<dbReference type="GO" id="GO:0003700">
    <property type="term" value="F:DNA-binding transcription factor activity"/>
    <property type="evidence" value="ECO:0007669"/>
    <property type="project" value="InterPro"/>
</dbReference>
<feature type="domain" description="HTH araC/xylS-type" evidence="4">
    <location>
        <begin position="229"/>
        <end position="327"/>
    </location>
</feature>
<dbReference type="PANTHER" id="PTHR47894:SF1">
    <property type="entry name" value="HTH-TYPE TRANSCRIPTIONAL REGULATOR VQSM"/>
    <property type="match status" value="1"/>
</dbReference>
<dbReference type="PROSITE" id="PS01124">
    <property type="entry name" value="HTH_ARAC_FAMILY_2"/>
    <property type="match status" value="1"/>
</dbReference>
<dbReference type="GO" id="GO:0005829">
    <property type="term" value="C:cytosol"/>
    <property type="evidence" value="ECO:0007669"/>
    <property type="project" value="TreeGrafter"/>
</dbReference>
<dbReference type="Gene3D" id="1.10.10.60">
    <property type="entry name" value="Homeodomain-like"/>
    <property type="match status" value="1"/>
</dbReference>
<dbReference type="OrthoDB" id="5582699at2"/>
<evidence type="ECO:0000313" key="6">
    <source>
        <dbReference type="Proteomes" id="UP000305674"/>
    </source>
</evidence>
<dbReference type="RefSeq" id="WP_136853622.1">
    <property type="nucleotide sequence ID" value="NZ_SWCI01000007.1"/>
</dbReference>
<dbReference type="GO" id="GO:0000976">
    <property type="term" value="F:transcription cis-regulatory region binding"/>
    <property type="evidence" value="ECO:0007669"/>
    <property type="project" value="TreeGrafter"/>
</dbReference>
<evidence type="ECO:0000256" key="2">
    <source>
        <dbReference type="ARBA" id="ARBA00023125"/>
    </source>
</evidence>
<dbReference type="InterPro" id="IPR032687">
    <property type="entry name" value="AraC-type_N"/>
</dbReference>
<dbReference type="PANTHER" id="PTHR47894">
    <property type="entry name" value="HTH-TYPE TRANSCRIPTIONAL REGULATOR GADX"/>
    <property type="match status" value="1"/>
</dbReference>
<keyword evidence="2" id="KW-0238">DNA-binding</keyword>
<dbReference type="InterPro" id="IPR018060">
    <property type="entry name" value="HTH_AraC"/>
</dbReference>
<dbReference type="SUPFAM" id="SSF46689">
    <property type="entry name" value="Homeodomain-like"/>
    <property type="match status" value="1"/>
</dbReference>
<evidence type="ECO:0000313" key="5">
    <source>
        <dbReference type="EMBL" id="TKB48511.1"/>
    </source>
</evidence>
<keyword evidence="1" id="KW-0805">Transcription regulation</keyword>
<keyword evidence="6" id="KW-1185">Reference proteome</keyword>
<dbReference type="AlphaFoldDB" id="A0A4U1BC26"/>
<proteinExistence type="predicted"/>
<protein>
    <submittedName>
        <fullName evidence="5">AraC family transcriptional regulator</fullName>
    </submittedName>
</protein>
<dbReference type="Proteomes" id="UP000305674">
    <property type="component" value="Unassembled WGS sequence"/>
</dbReference>
<evidence type="ECO:0000256" key="3">
    <source>
        <dbReference type="ARBA" id="ARBA00023163"/>
    </source>
</evidence>
<dbReference type="Pfam" id="PF12833">
    <property type="entry name" value="HTH_18"/>
    <property type="match status" value="1"/>
</dbReference>
<dbReference type="SMART" id="SM00342">
    <property type="entry name" value="HTH_ARAC"/>
    <property type="match status" value="1"/>
</dbReference>
<gene>
    <name evidence="5" type="ORF">FCL40_12435</name>
</gene>
<accession>A0A4U1BC26</accession>
<keyword evidence="3" id="KW-0804">Transcription</keyword>
<dbReference type="Pfam" id="PF12625">
    <property type="entry name" value="Arabinose_bd"/>
    <property type="match status" value="1"/>
</dbReference>
<dbReference type="EMBL" id="SWCI01000007">
    <property type="protein sequence ID" value="TKB48511.1"/>
    <property type="molecule type" value="Genomic_DNA"/>
</dbReference>
<reference evidence="5 6" key="1">
    <citation type="submission" date="2019-04" db="EMBL/GenBank/DDBJ databases">
        <authorList>
            <person name="Hwang J.C."/>
        </authorList>
    </citation>
    <scope>NUCLEOTIDE SEQUENCE [LARGE SCALE GENOMIC DNA]</scope>
    <source>
        <strain evidence="5 6">IMCC35001</strain>
    </source>
</reference>
<evidence type="ECO:0000259" key="4">
    <source>
        <dbReference type="PROSITE" id="PS01124"/>
    </source>
</evidence>
<dbReference type="InterPro" id="IPR009057">
    <property type="entry name" value="Homeodomain-like_sf"/>
</dbReference>
<sequence length="335" mass="37395">MGEKRYPLDARWRYAFERLGLDAGTALSRAGLSPEVLANPDSRLTTLQYLGLWRSLEQSLAPGQLSQSVAQFCSSTFTAPMMAALCCPTLLDAIRRVERFKPLLGPQRLRVEESENRVTIRQYCDPDALTLPNSLVVLEWHLILNLAQMATKVDPIVVSLTLPEACPEGRQLADSLGLELTLGEGNALVLPKGECQRPFMTLNDAMWQHFEPALLAQIRTLHAQGDFASEVKAILLECLPSGMVDKERVASRLGISPSTLKRRLGAEKRPFKELLAETRKELACHYLQQCHLCHTEISLLLGFDDPTSFYRACQRWFGLTPEGIKNKQAGIVPAW</sequence>
<evidence type="ECO:0000256" key="1">
    <source>
        <dbReference type="ARBA" id="ARBA00023015"/>
    </source>
</evidence>
<comment type="caution">
    <text evidence="5">The sequence shown here is derived from an EMBL/GenBank/DDBJ whole genome shotgun (WGS) entry which is preliminary data.</text>
</comment>
<organism evidence="5 6">
    <name type="scientific">Ferrimonas sediminicola</name>
    <dbReference type="NCBI Taxonomy" id="2569538"/>
    <lineage>
        <taxon>Bacteria</taxon>
        <taxon>Pseudomonadati</taxon>
        <taxon>Pseudomonadota</taxon>
        <taxon>Gammaproteobacteria</taxon>
        <taxon>Alteromonadales</taxon>
        <taxon>Ferrimonadaceae</taxon>
        <taxon>Ferrimonas</taxon>
    </lineage>
</organism>
<name>A0A4U1BC26_9GAMM</name>